<organism evidence="2">
    <name type="scientific">viral metagenome</name>
    <dbReference type="NCBI Taxonomy" id="1070528"/>
    <lineage>
        <taxon>unclassified sequences</taxon>
        <taxon>metagenomes</taxon>
        <taxon>organismal metagenomes</taxon>
    </lineage>
</organism>
<protein>
    <submittedName>
        <fullName evidence="2">Uncharacterized protein</fullName>
    </submittedName>
</protein>
<gene>
    <name evidence="2" type="ORF">MM415A01721_0003</name>
    <name evidence="1" type="ORF">MM415B01114_0021</name>
</gene>
<dbReference type="AlphaFoldDB" id="A0A6M3K049"/>
<dbReference type="EMBL" id="MT142179">
    <property type="protein sequence ID" value="QJA75683.1"/>
    <property type="molecule type" value="Genomic_DNA"/>
</dbReference>
<evidence type="ECO:0000313" key="2">
    <source>
        <dbReference type="EMBL" id="QJA75683.1"/>
    </source>
</evidence>
<evidence type="ECO:0000313" key="1">
    <source>
        <dbReference type="EMBL" id="QJA60471.1"/>
    </source>
</evidence>
<name>A0A6M3K049_9ZZZZ</name>
<sequence>MSITERTLRNWRKEALVAQKEQTNHPSQQAHIIIPYAERILRMTQELLDQHLLRKESK</sequence>
<reference evidence="2" key="1">
    <citation type="submission" date="2020-03" db="EMBL/GenBank/DDBJ databases">
        <title>The deep terrestrial virosphere.</title>
        <authorList>
            <person name="Holmfeldt K."/>
            <person name="Nilsson E."/>
            <person name="Simone D."/>
            <person name="Lopez-Fernandez M."/>
            <person name="Wu X."/>
            <person name="de Brujin I."/>
            <person name="Lundin D."/>
            <person name="Andersson A."/>
            <person name="Bertilsson S."/>
            <person name="Dopson M."/>
        </authorList>
    </citation>
    <scope>NUCLEOTIDE SEQUENCE</scope>
    <source>
        <strain evidence="2">MM415A01721</strain>
        <strain evidence="1">MM415B01114</strain>
    </source>
</reference>
<dbReference type="EMBL" id="MT141410">
    <property type="protein sequence ID" value="QJA60471.1"/>
    <property type="molecule type" value="Genomic_DNA"/>
</dbReference>
<proteinExistence type="predicted"/>
<accession>A0A6M3K049</accession>